<dbReference type="PANTHER" id="PTHR21321">
    <property type="entry name" value="PNAS-3 RELATED"/>
    <property type="match status" value="1"/>
</dbReference>
<feature type="domain" description="S1 motif" evidence="7">
    <location>
        <begin position="59"/>
        <end position="128"/>
    </location>
</feature>
<dbReference type="HOGENOM" id="CLU_071769_0_0_2"/>
<dbReference type="InterPro" id="IPR004088">
    <property type="entry name" value="KH_dom_type_1"/>
</dbReference>
<organism evidence="8 9">
    <name type="scientific">Methanosarcina thermophila CHTI-55</name>
    <dbReference type="NCBI Taxonomy" id="1434121"/>
    <lineage>
        <taxon>Archaea</taxon>
        <taxon>Methanobacteriati</taxon>
        <taxon>Methanobacteriota</taxon>
        <taxon>Stenosarchaea group</taxon>
        <taxon>Methanomicrobia</taxon>
        <taxon>Methanosarcinales</taxon>
        <taxon>Methanosarcinaceae</taxon>
        <taxon>Methanosarcina</taxon>
    </lineage>
</organism>
<dbReference type="Pfam" id="PF15985">
    <property type="entry name" value="KH_6"/>
    <property type="match status" value="1"/>
</dbReference>
<dbReference type="InterPro" id="IPR012340">
    <property type="entry name" value="NA-bd_OB-fold"/>
</dbReference>
<dbReference type="SUPFAM" id="SSF54791">
    <property type="entry name" value="Eukaryotic type KH-domain (KH-domain type I)"/>
    <property type="match status" value="1"/>
</dbReference>
<keyword evidence="2 5" id="KW-0963">Cytoplasm</keyword>
<dbReference type="GeneID" id="41601680"/>
<sequence>MDKKIVIPGDLLSENSKKAGYGTYVKNDKIYSLFCGIESLKEDKVGVIPLAGAYIPSVNDVVIGVVIAVTPSNWIMDIASPYEGLFHVSEYPRRIEPQEMSEVLDVGDSVILRVKDVDSSMKVELALRDSTLHKLKTGHIVEIEPVKVPRVIGHGGSMISMLKKETNCSIFVGQNGRIWIDGKDDDVELLSRALRKIEAEAQHSGLTDRVYNFIKNEKSKQKESKPAKFFKSEKKEEKLPKEDHSEEIYRKIDVLLDPKN</sequence>
<dbReference type="AlphaFoldDB" id="A0A0E3H9U8"/>
<dbReference type="RefSeq" id="WP_048166299.1">
    <property type="nucleotide sequence ID" value="NZ_CP009502.1"/>
</dbReference>
<dbReference type="InterPro" id="IPR054371">
    <property type="entry name" value="RRP4_N"/>
</dbReference>
<gene>
    <name evidence="5" type="primary">rrp4</name>
    <name evidence="8" type="ORF">MSTHC_0411</name>
</gene>
<dbReference type="InterPro" id="IPR048565">
    <property type="entry name" value="S1_RRP4"/>
</dbReference>
<comment type="function">
    <text evidence="5">Non-catalytic component of the exosome, which is a complex involved in RNA degradation. Increases the RNA binding and the efficiency of RNA degradation. Confers strong poly(A) specificity to the exosome.</text>
</comment>
<dbReference type="GO" id="GO:0000178">
    <property type="term" value="C:exosome (RNase complex)"/>
    <property type="evidence" value="ECO:0007669"/>
    <property type="project" value="UniProtKB-KW"/>
</dbReference>
<evidence type="ECO:0000256" key="3">
    <source>
        <dbReference type="ARBA" id="ARBA00022835"/>
    </source>
</evidence>
<keyword evidence="3 5" id="KW-0271">Exosome</keyword>
<evidence type="ECO:0000256" key="6">
    <source>
        <dbReference type="SAM" id="MobiDB-lite"/>
    </source>
</evidence>
<dbReference type="KEGG" id="mthe:MSTHC_0411"/>
<dbReference type="NCBIfam" id="NF003181">
    <property type="entry name" value="PRK04163.1-1"/>
    <property type="match status" value="1"/>
</dbReference>
<evidence type="ECO:0000256" key="1">
    <source>
        <dbReference type="ARBA" id="ARBA00009155"/>
    </source>
</evidence>
<evidence type="ECO:0000259" key="7">
    <source>
        <dbReference type="PROSITE" id="PS50126"/>
    </source>
</evidence>
<dbReference type="Pfam" id="PF22625">
    <property type="entry name" value="ECR1_N_2"/>
    <property type="match status" value="1"/>
</dbReference>
<protein>
    <recommendedName>
        <fullName evidence="5">Exosome complex component Rrp4</fullName>
    </recommendedName>
</protein>
<dbReference type="Gene3D" id="3.30.1370.10">
    <property type="entry name" value="K Homology domain, type 1"/>
    <property type="match status" value="1"/>
</dbReference>
<dbReference type="GO" id="GO:0005737">
    <property type="term" value="C:cytoplasm"/>
    <property type="evidence" value="ECO:0007669"/>
    <property type="project" value="UniProtKB-SubCell"/>
</dbReference>
<dbReference type="PATRIC" id="fig|1434121.4.peg.510"/>
<comment type="similarity">
    <text evidence="1 5">Belongs to the RRP4 family.</text>
</comment>
<evidence type="ECO:0000256" key="2">
    <source>
        <dbReference type="ARBA" id="ARBA00022490"/>
    </source>
</evidence>
<comment type="subunit">
    <text evidence="5">Component of the archaeal exosome complex. Forms a trimer of Rrp4 and/or Csl4 subunits. The trimer associates with an hexameric ring-like arrangement composed of 3 Rrp41-Rrp42 heterodimers.</text>
</comment>
<dbReference type="PROSITE" id="PS50084">
    <property type="entry name" value="KH_TYPE_1"/>
    <property type="match status" value="1"/>
</dbReference>
<name>A0A0E3H9U8_METTE</name>
<dbReference type="GO" id="GO:0071034">
    <property type="term" value="P:CUT catabolic process"/>
    <property type="evidence" value="ECO:0007669"/>
    <property type="project" value="TreeGrafter"/>
</dbReference>
<dbReference type="GO" id="GO:0034475">
    <property type="term" value="P:U4 snRNA 3'-end processing"/>
    <property type="evidence" value="ECO:0007669"/>
    <property type="project" value="TreeGrafter"/>
</dbReference>
<feature type="region of interest" description="Disordered" evidence="6">
    <location>
        <begin position="217"/>
        <end position="244"/>
    </location>
</feature>
<dbReference type="InterPro" id="IPR026699">
    <property type="entry name" value="Exosome_RNA_bind1/RRP40/RRP4"/>
</dbReference>
<evidence type="ECO:0000256" key="4">
    <source>
        <dbReference type="ARBA" id="ARBA00022884"/>
    </source>
</evidence>
<dbReference type="SMART" id="SM00316">
    <property type="entry name" value="S1"/>
    <property type="match status" value="1"/>
</dbReference>
<dbReference type="FunFam" id="3.30.1370.10:FF:000095">
    <property type="entry name" value="Exosome complex component Rrp4"/>
    <property type="match status" value="1"/>
</dbReference>
<dbReference type="GO" id="GO:0071051">
    <property type="term" value="P:poly(A)-dependent snoRNA 3'-end processing"/>
    <property type="evidence" value="ECO:0007669"/>
    <property type="project" value="TreeGrafter"/>
</dbReference>
<dbReference type="HAMAP" id="MF_00623">
    <property type="entry name" value="Exosome_Rrp4"/>
    <property type="match status" value="1"/>
</dbReference>
<dbReference type="InterPro" id="IPR004087">
    <property type="entry name" value="KH_dom"/>
</dbReference>
<dbReference type="Gene3D" id="2.40.50.140">
    <property type="entry name" value="Nucleic acid-binding proteins"/>
    <property type="match status" value="1"/>
</dbReference>
<reference evidence="8 9" key="1">
    <citation type="submission" date="2014-07" db="EMBL/GenBank/DDBJ databases">
        <title>Methanogenic archaea and the global carbon cycle.</title>
        <authorList>
            <person name="Henriksen J.R."/>
            <person name="Luke J."/>
            <person name="Reinhart S."/>
            <person name="Benedict M.N."/>
            <person name="Youngblut N.D."/>
            <person name="Metcalf M.E."/>
            <person name="Whitaker R.J."/>
            <person name="Metcalf W.W."/>
        </authorList>
    </citation>
    <scope>NUCLEOTIDE SEQUENCE [LARGE SCALE GENOMIC DNA]</scope>
    <source>
        <strain evidence="8 9">CHTI-55</strain>
    </source>
</reference>
<evidence type="ECO:0000256" key="5">
    <source>
        <dbReference type="HAMAP-Rule" id="MF_00623"/>
    </source>
</evidence>
<dbReference type="Pfam" id="PF00575">
    <property type="entry name" value="S1"/>
    <property type="match status" value="1"/>
</dbReference>
<dbReference type="PROSITE" id="PS50126">
    <property type="entry name" value="S1"/>
    <property type="match status" value="1"/>
</dbReference>
<dbReference type="Proteomes" id="UP000056925">
    <property type="component" value="Chromosome"/>
</dbReference>
<accession>A0A0E3H9U8</accession>
<dbReference type="SUPFAM" id="SSF50249">
    <property type="entry name" value="Nucleic acid-binding proteins"/>
    <property type="match status" value="1"/>
</dbReference>
<evidence type="ECO:0000313" key="8">
    <source>
        <dbReference type="EMBL" id="AKB14729.1"/>
    </source>
</evidence>
<dbReference type="Gene3D" id="2.40.50.100">
    <property type="match status" value="1"/>
</dbReference>
<dbReference type="GO" id="GO:0008143">
    <property type="term" value="F:poly(A) binding"/>
    <property type="evidence" value="ECO:0007669"/>
    <property type="project" value="InterPro"/>
</dbReference>
<dbReference type="InterPro" id="IPR003029">
    <property type="entry name" value="S1_domain"/>
</dbReference>
<dbReference type="InterPro" id="IPR023474">
    <property type="entry name" value="Rrp4"/>
</dbReference>
<dbReference type="SUPFAM" id="SSF110324">
    <property type="entry name" value="Ribosomal L27 protein-like"/>
    <property type="match status" value="1"/>
</dbReference>
<dbReference type="CDD" id="cd22524">
    <property type="entry name" value="KH-I_Rrp4_prokar"/>
    <property type="match status" value="1"/>
</dbReference>
<evidence type="ECO:0000313" key="9">
    <source>
        <dbReference type="Proteomes" id="UP000056925"/>
    </source>
</evidence>
<dbReference type="FunFam" id="2.40.50.100:FF:000082">
    <property type="entry name" value="Exosome complex component Rrp4"/>
    <property type="match status" value="1"/>
</dbReference>
<dbReference type="FunFam" id="2.40.50.140:FF:000127">
    <property type="entry name" value="Exosome complex component RRP40"/>
    <property type="match status" value="1"/>
</dbReference>
<comment type="subcellular location">
    <subcellularLocation>
        <location evidence="5">Cytoplasm</location>
    </subcellularLocation>
</comment>
<dbReference type="InterPro" id="IPR036612">
    <property type="entry name" value="KH_dom_type_1_sf"/>
</dbReference>
<proteinExistence type="inferred from homology"/>
<dbReference type="EMBL" id="CP009502">
    <property type="protein sequence ID" value="AKB14729.1"/>
    <property type="molecule type" value="Genomic_DNA"/>
</dbReference>
<dbReference type="GO" id="GO:0000467">
    <property type="term" value="P:exonucleolytic trimming to generate mature 3'-end of 5.8S rRNA from tricistronic rRNA transcript (SSU-rRNA, 5.8S rRNA, LSU-rRNA)"/>
    <property type="evidence" value="ECO:0007669"/>
    <property type="project" value="TreeGrafter"/>
</dbReference>
<dbReference type="CDD" id="cd05789">
    <property type="entry name" value="S1_Rrp4"/>
    <property type="match status" value="1"/>
</dbReference>
<keyword evidence="4 5" id="KW-0694">RNA-binding</keyword>
<dbReference type="PANTHER" id="PTHR21321:SF4">
    <property type="entry name" value="EXOSOME COMPLEX COMPONENT RRP4"/>
    <property type="match status" value="1"/>
</dbReference>
<dbReference type="SMART" id="SM00322">
    <property type="entry name" value="KH"/>
    <property type="match status" value="1"/>
</dbReference>